<name>X1VWU5_9ZZZZ</name>
<feature type="non-terminal residue" evidence="1">
    <location>
        <position position="1"/>
    </location>
</feature>
<protein>
    <submittedName>
        <fullName evidence="1">Uncharacterized protein</fullName>
    </submittedName>
</protein>
<dbReference type="EMBL" id="BARW01028806">
    <property type="protein sequence ID" value="GAJ15800.1"/>
    <property type="molecule type" value="Genomic_DNA"/>
</dbReference>
<evidence type="ECO:0000313" key="1">
    <source>
        <dbReference type="EMBL" id="GAJ15800.1"/>
    </source>
</evidence>
<organism evidence="1">
    <name type="scientific">marine sediment metagenome</name>
    <dbReference type="NCBI Taxonomy" id="412755"/>
    <lineage>
        <taxon>unclassified sequences</taxon>
        <taxon>metagenomes</taxon>
        <taxon>ecological metagenomes</taxon>
    </lineage>
</organism>
<proteinExistence type="predicted"/>
<gene>
    <name evidence="1" type="ORF">S12H4_46423</name>
</gene>
<dbReference type="AlphaFoldDB" id="X1VWU5"/>
<comment type="caution">
    <text evidence="1">The sequence shown here is derived from an EMBL/GenBank/DDBJ whole genome shotgun (WGS) entry which is preliminary data.</text>
</comment>
<reference evidence="1" key="1">
    <citation type="journal article" date="2014" name="Front. Microbiol.">
        <title>High frequency of phylogenetically diverse reductive dehalogenase-homologous genes in deep subseafloor sedimentary metagenomes.</title>
        <authorList>
            <person name="Kawai M."/>
            <person name="Futagami T."/>
            <person name="Toyoda A."/>
            <person name="Takaki Y."/>
            <person name="Nishi S."/>
            <person name="Hori S."/>
            <person name="Arai W."/>
            <person name="Tsubouchi T."/>
            <person name="Morono Y."/>
            <person name="Uchiyama I."/>
            <person name="Ito T."/>
            <person name="Fujiyama A."/>
            <person name="Inagaki F."/>
            <person name="Takami H."/>
        </authorList>
    </citation>
    <scope>NUCLEOTIDE SEQUENCE</scope>
    <source>
        <strain evidence="1">Expedition CK06-06</strain>
    </source>
</reference>
<accession>X1VWU5</accession>
<sequence>FSPPVSDTKQVHRPGLISQQGPGVELASRTQNYIERSKLMLLALVNFNPETEDPYALNLPYQQQISQELVQEASYLKSKLADSGQRRLENLIADLEVILLQIANLESEYDFEAIDIVKEGVNRRGILMQINLTDIRRSIQKRNKSKSTQQPSNTTQTI</sequence>